<feature type="non-terminal residue" evidence="1">
    <location>
        <position position="1"/>
    </location>
</feature>
<sequence length="101" mass="11498">GKFEVKGIDETSRKKDKMLRAKKMDYHDPSRVAPNVVVLVSKKLEHAAGGFLNSPLKLNYVEYGLENKVRKFEKYGNNLQGMLRDNPSLRVAVISSRVIYC</sequence>
<dbReference type="Proteomes" id="UP000823775">
    <property type="component" value="Unassembled WGS sequence"/>
</dbReference>
<comment type="caution">
    <text evidence="1">The sequence shown here is derived from an EMBL/GenBank/DDBJ whole genome shotgun (WGS) entry which is preliminary data.</text>
</comment>
<proteinExistence type="predicted"/>
<gene>
    <name evidence="1" type="ORF">HAX54_041883</name>
</gene>
<protein>
    <submittedName>
        <fullName evidence="1">Uncharacterized protein</fullName>
    </submittedName>
</protein>
<evidence type="ECO:0000313" key="2">
    <source>
        <dbReference type="Proteomes" id="UP000823775"/>
    </source>
</evidence>
<organism evidence="1 2">
    <name type="scientific">Datura stramonium</name>
    <name type="common">Jimsonweed</name>
    <name type="synonym">Common thornapple</name>
    <dbReference type="NCBI Taxonomy" id="4076"/>
    <lineage>
        <taxon>Eukaryota</taxon>
        <taxon>Viridiplantae</taxon>
        <taxon>Streptophyta</taxon>
        <taxon>Embryophyta</taxon>
        <taxon>Tracheophyta</taxon>
        <taxon>Spermatophyta</taxon>
        <taxon>Magnoliopsida</taxon>
        <taxon>eudicotyledons</taxon>
        <taxon>Gunneridae</taxon>
        <taxon>Pentapetalae</taxon>
        <taxon>asterids</taxon>
        <taxon>lamiids</taxon>
        <taxon>Solanales</taxon>
        <taxon>Solanaceae</taxon>
        <taxon>Solanoideae</taxon>
        <taxon>Datureae</taxon>
        <taxon>Datura</taxon>
    </lineage>
</organism>
<evidence type="ECO:0000313" key="1">
    <source>
        <dbReference type="EMBL" id="MCE2055067.1"/>
    </source>
</evidence>
<keyword evidence="2" id="KW-1185">Reference proteome</keyword>
<dbReference type="EMBL" id="JACEIK010006091">
    <property type="protein sequence ID" value="MCE2055067.1"/>
    <property type="molecule type" value="Genomic_DNA"/>
</dbReference>
<reference evidence="1 2" key="1">
    <citation type="journal article" date="2021" name="BMC Genomics">
        <title>Datura genome reveals duplications of psychoactive alkaloid biosynthetic genes and high mutation rate following tissue culture.</title>
        <authorList>
            <person name="Rajewski A."/>
            <person name="Carter-House D."/>
            <person name="Stajich J."/>
            <person name="Litt A."/>
        </authorList>
    </citation>
    <scope>NUCLEOTIDE SEQUENCE [LARGE SCALE GENOMIC DNA]</scope>
    <source>
        <strain evidence="1">AR-01</strain>
    </source>
</reference>
<name>A0ABS8W2B6_DATST</name>
<accession>A0ABS8W2B6</accession>